<accession>A0A0M6Y3T9</accession>
<reference evidence="2" key="1">
    <citation type="submission" date="2015-07" db="EMBL/GenBank/DDBJ databases">
        <authorList>
            <person name="Rodrigo-Torres Lidia"/>
            <person name="Arahal R.David."/>
        </authorList>
    </citation>
    <scope>NUCLEOTIDE SEQUENCE [LARGE SCALE GENOMIC DNA]</scope>
    <source>
        <strain evidence="2">CECT 4801</strain>
    </source>
</reference>
<dbReference type="EMBL" id="CXST01000002">
    <property type="protein sequence ID" value="CTQ44775.1"/>
    <property type="molecule type" value="Genomic_DNA"/>
</dbReference>
<evidence type="ECO:0000313" key="2">
    <source>
        <dbReference type="Proteomes" id="UP000048926"/>
    </source>
</evidence>
<name>A0A0M6Y3T9_9HYPH</name>
<dbReference type="InterPro" id="IPR025638">
    <property type="entry name" value="DUF4336"/>
</dbReference>
<protein>
    <recommendedName>
        <fullName evidence="3">DUF4336 domain-containing protein</fullName>
    </recommendedName>
</protein>
<dbReference type="STRING" id="187304.B0E33_07160"/>
<dbReference type="PANTHER" id="PTHR33835">
    <property type="entry name" value="YALI0C07656P"/>
    <property type="match status" value="1"/>
</dbReference>
<evidence type="ECO:0000313" key="1">
    <source>
        <dbReference type="EMBL" id="CTQ44775.1"/>
    </source>
</evidence>
<organism evidence="1 2">
    <name type="scientific">Roseibium aggregatum</name>
    <dbReference type="NCBI Taxonomy" id="187304"/>
    <lineage>
        <taxon>Bacteria</taxon>
        <taxon>Pseudomonadati</taxon>
        <taxon>Pseudomonadota</taxon>
        <taxon>Alphaproteobacteria</taxon>
        <taxon>Hyphomicrobiales</taxon>
        <taxon>Stappiaceae</taxon>
        <taxon>Roseibium</taxon>
    </lineage>
</organism>
<evidence type="ECO:0008006" key="3">
    <source>
        <dbReference type="Google" id="ProtNLM"/>
    </source>
</evidence>
<dbReference type="AlphaFoldDB" id="A0A0M6Y3T9"/>
<dbReference type="Pfam" id="PF14234">
    <property type="entry name" value="DUF4336"/>
    <property type="match status" value="1"/>
</dbReference>
<dbReference type="Proteomes" id="UP000048926">
    <property type="component" value="Unassembled WGS sequence"/>
</dbReference>
<proteinExistence type="predicted"/>
<dbReference type="PANTHER" id="PTHR33835:SF1">
    <property type="entry name" value="METALLO-BETA-LACTAMASE DOMAIN-CONTAINING PROTEIN"/>
    <property type="match status" value="1"/>
</dbReference>
<keyword evidence="2" id="KW-1185">Reference proteome</keyword>
<sequence>MPGSRQESALVEVDSNIWILEGDTVSFYGFCYPTRCVIIRLPSGKLWVWSPIALTPAVRQQIDALGTPTHLVSPNKIHHLFLQDWKAAWPEARLWGPLSTIAKRTDLAFEPALDEAVPDAFEGVIDMVRFSGSPVMDELVFLHRPSATVILADLSEHFSQGFLHRHWKPWQRWIAGLWGIVEGKGYAPLEWRLSFFDRRKARSCRDRILAWSPERVIMAHGVWQPGNGTAFLRQALAWV</sequence>
<dbReference type="InterPro" id="IPR036866">
    <property type="entry name" value="RibonucZ/Hydroxyglut_hydro"/>
</dbReference>
<dbReference type="SUPFAM" id="SSF56281">
    <property type="entry name" value="Metallo-hydrolase/oxidoreductase"/>
    <property type="match status" value="1"/>
</dbReference>
<gene>
    <name evidence="1" type="ORF">LAL4801_03221</name>
</gene>